<proteinExistence type="predicted"/>
<gene>
    <name evidence="2" type="ORF">F9B16_17360</name>
</gene>
<evidence type="ECO:0000313" key="2">
    <source>
        <dbReference type="EMBL" id="KAB2380668.1"/>
    </source>
</evidence>
<dbReference type="EMBL" id="WBMR01000043">
    <property type="protein sequence ID" value="KAB2380668.1"/>
    <property type="molecule type" value="Genomic_DNA"/>
</dbReference>
<protein>
    <submittedName>
        <fullName evidence="2">Uncharacterized protein</fullName>
    </submittedName>
</protein>
<name>A0A6L3VV73_9ACTN</name>
<dbReference type="AlphaFoldDB" id="A0A6L3VV73"/>
<keyword evidence="1" id="KW-1133">Transmembrane helix</keyword>
<feature type="transmembrane region" description="Helical" evidence="1">
    <location>
        <begin position="20"/>
        <end position="42"/>
    </location>
</feature>
<keyword evidence="1" id="KW-0812">Transmembrane</keyword>
<comment type="caution">
    <text evidence="2">The sequence shown here is derived from an EMBL/GenBank/DDBJ whole genome shotgun (WGS) entry which is preliminary data.</text>
</comment>
<accession>A0A6L3VV73</accession>
<sequence length="235" mass="27096">MSFVTIIVTKNVNEILDNKIVLLAIGAGLTLIAQLAIQRFVVPRVERKKRREDRWERDILALGELLTSELPSLAREARVNVSVMISTRKYVESSYKDGVPKELGGRLEEVEKKANEAVSAFYEFSHIRIRWLVSRIASIQPESREMKNLQRLQQAYWLTVARISMFDGHRDELDEDEIEKLWKEEQNITNLLTKEVERLAFALDVPRAPILGKSRQVYRQAIGPLSRQKKNKGKG</sequence>
<evidence type="ECO:0000313" key="3">
    <source>
        <dbReference type="Proteomes" id="UP000483004"/>
    </source>
</evidence>
<dbReference type="RefSeq" id="WP_151541119.1">
    <property type="nucleotide sequence ID" value="NZ_WBMR01000043.1"/>
</dbReference>
<reference evidence="2 3" key="1">
    <citation type="submission" date="2019-09" db="EMBL/GenBank/DDBJ databases">
        <title>Actinomadura physcomitrii sp. nov., a novel actinomycete isolated from moss [Physcomitrium sphaericum (Ludw) Fuernr].</title>
        <authorList>
            <person name="Liu C."/>
            <person name="Zhuang X."/>
        </authorList>
    </citation>
    <scope>NUCLEOTIDE SEQUENCE [LARGE SCALE GENOMIC DNA]</scope>
    <source>
        <strain evidence="2 3">CYP1-1B</strain>
    </source>
</reference>
<evidence type="ECO:0000256" key="1">
    <source>
        <dbReference type="SAM" id="Phobius"/>
    </source>
</evidence>
<keyword evidence="1" id="KW-0472">Membrane</keyword>
<dbReference type="Proteomes" id="UP000483004">
    <property type="component" value="Unassembled WGS sequence"/>
</dbReference>
<organism evidence="2 3">
    <name type="scientific">Actinomadura montaniterrae</name>
    <dbReference type="NCBI Taxonomy" id="1803903"/>
    <lineage>
        <taxon>Bacteria</taxon>
        <taxon>Bacillati</taxon>
        <taxon>Actinomycetota</taxon>
        <taxon>Actinomycetes</taxon>
        <taxon>Streptosporangiales</taxon>
        <taxon>Thermomonosporaceae</taxon>
        <taxon>Actinomadura</taxon>
    </lineage>
</organism>
<keyword evidence="3" id="KW-1185">Reference proteome</keyword>